<evidence type="ECO:0000313" key="3">
    <source>
        <dbReference type="EMBL" id="NBC40697.1"/>
    </source>
</evidence>
<dbReference type="PROSITE" id="PS50879">
    <property type="entry name" value="RNASE_H_1"/>
    <property type="match status" value="1"/>
</dbReference>
<proteinExistence type="predicted"/>
<dbReference type="CDD" id="cd09279">
    <property type="entry name" value="RNase_HI_like"/>
    <property type="match status" value="1"/>
</dbReference>
<dbReference type="PANTHER" id="PTHR46387:SF2">
    <property type="entry name" value="RIBONUCLEASE HI"/>
    <property type="match status" value="1"/>
</dbReference>
<reference evidence="3 4" key="1">
    <citation type="submission" date="2020-01" db="EMBL/GenBank/DDBJ databases">
        <title>The draft genome sequence of Corallococcus exiguus DSM 14696.</title>
        <authorList>
            <person name="Zhang X."/>
            <person name="Zhu H."/>
        </authorList>
    </citation>
    <scope>NUCLEOTIDE SEQUENCE [LARGE SCALE GENOMIC DNA]</scope>
    <source>
        <strain evidence="3 4">DSM 14696</strain>
    </source>
</reference>
<dbReference type="GO" id="GO:0003676">
    <property type="term" value="F:nucleic acid binding"/>
    <property type="evidence" value="ECO:0007669"/>
    <property type="project" value="InterPro"/>
</dbReference>
<evidence type="ECO:0000313" key="4">
    <source>
        <dbReference type="Proteomes" id="UP000537825"/>
    </source>
</evidence>
<keyword evidence="3" id="KW-0695">RNA-directed DNA polymerase</keyword>
<feature type="domain" description="RNase H type-1" evidence="2">
    <location>
        <begin position="82"/>
        <end position="213"/>
    </location>
</feature>
<dbReference type="InterPro" id="IPR036397">
    <property type="entry name" value="RNaseH_sf"/>
</dbReference>
<protein>
    <submittedName>
        <fullName evidence="3">Reverse transcriptase-like protein</fullName>
    </submittedName>
</protein>
<dbReference type="Gene3D" id="3.30.420.10">
    <property type="entry name" value="Ribonuclease H-like superfamily/Ribonuclease H"/>
    <property type="match status" value="1"/>
</dbReference>
<feature type="region of interest" description="Disordered" evidence="1">
    <location>
        <begin position="43"/>
        <end position="72"/>
    </location>
</feature>
<organism evidence="3 4">
    <name type="scientific">Corallococcus exiguus</name>
    <dbReference type="NCBI Taxonomy" id="83462"/>
    <lineage>
        <taxon>Bacteria</taxon>
        <taxon>Pseudomonadati</taxon>
        <taxon>Myxococcota</taxon>
        <taxon>Myxococcia</taxon>
        <taxon>Myxococcales</taxon>
        <taxon>Cystobacterineae</taxon>
        <taxon>Myxococcaceae</taxon>
        <taxon>Corallococcus</taxon>
    </lineage>
</organism>
<gene>
    <name evidence="3" type="ORF">GTZ93_12745</name>
</gene>
<dbReference type="Proteomes" id="UP000537825">
    <property type="component" value="Unassembled WGS sequence"/>
</dbReference>
<dbReference type="SUPFAM" id="SSF53098">
    <property type="entry name" value="Ribonuclease H-like"/>
    <property type="match status" value="1"/>
</dbReference>
<dbReference type="PANTHER" id="PTHR46387">
    <property type="entry name" value="POLYNUCLEOTIDYL TRANSFERASE, RIBONUCLEASE H-LIKE SUPERFAMILY PROTEIN"/>
    <property type="match status" value="1"/>
</dbReference>
<dbReference type="GO" id="GO:0004523">
    <property type="term" value="F:RNA-DNA hybrid ribonuclease activity"/>
    <property type="evidence" value="ECO:0007669"/>
    <property type="project" value="InterPro"/>
</dbReference>
<evidence type="ECO:0000256" key="1">
    <source>
        <dbReference type="SAM" id="MobiDB-lite"/>
    </source>
</evidence>
<dbReference type="GO" id="GO:0003964">
    <property type="term" value="F:RNA-directed DNA polymerase activity"/>
    <property type="evidence" value="ECO:0007669"/>
    <property type="project" value="UniProtKB-KW"/>
</dbReference>
<dbReference type="InterPro" id="IPR002156">
    <property type="entry name" value="RNaseH_domain"/>
</dbReference>
<keyword evidence="3" id="KW-0548">Nucleotidyltransferase</keyword>
<dbReference type="Pfam" id="PF13456">
    <property type="entry name" value="RVT_3"/>
    <property type="match status" value="1"/>
</dbReference>
<sequence>MPTPSLVDVLRHIAREEPLTATVRAFRGLTREHLGQLLDEAADQLSGGPRDAGAPASEPAPRTAPESNTPGIEIVTPAAGGALNRVRVYSDGAARGNPGPAGAGAVLTNAEGAVVARLGKFLGHQTNNYAEYMGLLIGLQHAKSLGAREVEVFADSELLIRQLGGRYQVKSPTLKPLFQEAQKLLATFGKVRLAHVPRAQNAEADEMSNRAIDERM</sequence>
<dbReference type="RefSeq" id="WP_139919592.1">
    <property type="nucleotide sequence ID" value="NZ_CBCSLE010000167.1"/>
</dbReference>
<comment type="caution">
    <text evidence="3">The sequence shown here is derived from an EMBL/GenBank/DDBJ whole genome shotgun (WGS) entry which is preliminary data.</text>
</comment>
<evidence type="ECO:0000259" key="2">
    <source>
        <dbReference type="PROSITE" id="PS50879"/>
    </source>
</evidence>
<name>A0A7X5BTZ8_9BACT</name>
<keyword evidence="4" id="KW-1185">Reference proteome</keyword>
<dbReference type="InterPro" id="IPR012337">
    <property type="entry name" value="RNaseH-like_sf"/>
</dbReference>
<accession>A0A7X5BTZ8</accession>
<dbReference type="EMBL" id="JAAAPK010000003">
    <property type="protein sequence ID" value="NBC40697.1"/>
    <property type="molecule type" value="Genomic_DNA"/>
</dbReference>
<dbReference type="AlphaFoldDB" id="A0A7X5BTZ8"/>
<keyword evidence="3" id="KW-0808">Transferase</keyword>